<dbReference type="Proteomes" id="UP000492821">
    <property type="component" value="Unassembled WGS sequence"/>
</dbReference>
<organism evidence="1 2">
    <name type="scientific">Panagrellus redivivus</name>
    <name type="common">Microworm</name>
    <dbReference type="NCBI Taxonomy" id="6233"/>
    <lineage>
        <taxon>Eukaryota</taxon>
        <taxon>Metazoa</taxon>
        <taxon>Ecdysozoa</taxon>
        <taxon>Nematoda</taxon>
        <taxon>Chromadorea</taxon>
        <taxon>Rhabditida</taxon>
        <taxon>Tylenchina</taxon>
        <taxon>Panagrolaimomorpha</taxon>
        <taxon>Panagrolaimoidea</taxon>
        <taxon>Panagrolaimidae</taxon>
        <taxon>Panagrellus</taxon>
    </lineage>
</organism>
<reference evidence="1" key="1">
    <citation type="journal article" date="2013" name="Genetics">
        <title>The draft genome and transcriptome of Panagrellus redivivus are shaped by the harsh demands of a free-living lifestyle.</title>
        <authorList>
            <person name="Srinivasan J."/>
            <person name="Dillman A.R."/>
            <person name="Macchietto M.G."/>
            <person name="Heikkinen L."/>
            <person name="Lakso M."/>
            <person name="Fracchia K.M."/>
            <person name="Antoshechkin I."/>
            <person name="Mortazavi A."/>
            <person name="Wong G."/>
            <person name="Sternberg P.W."/>
        </authorList>
    </citation>
    <scope>NUCLEOTIDE SEQUENCE [LARGE SCALE GENOMIC DNA]</scope>
    <source>
        <strain evidence="1">MT8872</strain>
    </source>
</reference>
<accession>A0A7E4VM67</accession>
<sequence length="335" mass="39060">MRNGRSRVRFGVCEFIFFGTQNFDLRSNAIERVHIALPVVVMLSSNSNAIKRFTYDWLIRFAELHPVEVPDYNNFMDQFLDGPYSPLCSKYAAISPVFTTLITQHMPYMFHKHLTEIVKGKIANVDVPLTHKYKIYACTECHIMRPTAPGMLGWLETNRVVIYSQLIATMFDDLSDHILTVHELKYLLKFGPRDRFFHVRGVLTEPFKFSELWPLLQHCKETRIDLKNLIYDDNIATVLRENQVFPNEVWLCGLNVSDKAVLEIVDYFLALPKFPELLLFKFLQFKPVSLREAIITKLVSIGFKNHSKLSPEVPFRTICIWVEDSRVSCRFTHAY</sequence>
<name>A0A7E4VM67_PANRE</name>
<reference evidence="2" key="2">
    <citation type="submission" date="2020-10" db="UniProtKB">
        <authorList>
            <consortium name="WormBaseParasite"/>
        </authorList>
    </citation>
    <scope>IDENTIFICATION</scope>
</reference>
<protein>
    <submittedName>
        <fullName evidence="2">F-box domain-containing protein</fullName>
    </submittedName>
</protein>
<keyword evidence="1" id="KW-1185">Reference proteome</keyword>
<proteinExistence type="predicted"/>
<evidence type="ECO:0000313" key="1">
    <source>
        <dbReference type="Proteomes" id="UP000492821"/>
    </source>
</evidence>
<dbReference type="WBParaSite" id="Pan_g2248.t1">
    <property type="protein sequence ID" value="Pan_g2248.t1"/>
    <property type="gene ID" value="Pan_g2248"/>
</dbReference>
<evidence type="ECO:0000313" key="2">
    <source>
        <dbReference type="WBParaSite" id="Pan_g2248.t1"/>
    </source>
</evidence>
<dbReference type="AlphaFoldDB" id="A0A7E4VM67"/>